<organism evidence="1 2">
    <name type="scientific">Fictibacillus arsenicus</name>
    <dbReference type="NCBI Taxonomy" id="255247"/>
    <lineage>
        <taxon>Bacteria</taxon>
        <taxon>Bacillati</taxon>
        <taxon>Bacillota</taxon>
        <taxon>Bacilli</taxon>
        <taxon>Bacillales</taxon>
        <taxon>Fictibacillaceae</taxon>
        <taxon>Fictibacillus</taxon>
    </lineage>
</organism>
<dbReference type="EMBL" id="CP016761">
    <property type="protein sequence ID" value="ANX13796.1"/>
    <property type="molecule type" value="Genomic_DNA"/>
</dbReference>
<dbReference type="STRING" id="255247.ABE41_017435"/>
<keyword evidence="2" id="KW-1185">Reference proteome</keyword>
<reference evidence="1 2" key="1">
    <citation type="submission" date="2016-08" db="EMBL/GenBank/DDBJ databases">
        <title>Complete genome sequence of Fictibacillus arsenicus G25-54, a strain with toxicity to nematodes and a potential arsenic-resistance activity.</title>
        <authorList>
            <person name="Zheng Z."/>
        </authorList>
    </citation>
    <scope>NUCLEOTIDE SEQUENCE [LARGE SCALE GENOMIC DNA]</scope>
    <source>
        <strain evidence="1 2">G25-54</strain>
    </source>
</reference>
<evidence type="ECO:0008006" key="3">
    <source>
        <dbReference type="Google" id="ProtNLM"/>
    </source>
</evidence>
<protein>
    <recommendedName>
        <fullName evidence="3">DUF4127 domain-containing protein</fullName>
    </recommendedName>
</protein>
<gene>
    <name evidence="1" type="ORF">ABE41_017435</name>
</gene>
<accession>A0A1B1Z8P8</accession>
<dbReference type="InterPro" id="IPR025394">
    <property type="entry name" value="DUF4127"/>
</dbReference>
<dbReference type="OrthoDB" id="9789552at2"/>
<evidence type="ECO:0000313" key="1">
    <source>
        <dbReference type="EMBL" id="ANX13796.1"/>
    </source>
</evidence>
<sequence>MNKKIALVPVDARPVTRDLPGQIARIGGWDVVIPPKEILGFLKTPGDVDAVREWVKGVAPEVDGFVISTDMLCYGGLVPSRISTDSYDVLNSRLTFIKKLKEKYPEKPVMAFSATMRISNNYVNEEEKPYWSEYGKEIYAYSYQYHRFLKTGLEEAQLLVKEMEGKIPSAILQDYKETREKNYQLNQALLKGIEEGWLDRLVFPQDDTSEYGLNILEQEKLLREVLEKELFTKVAIYPGADEVANSLVARMIYELENIQKPTFFSFYSGEKGALINALYEDRPIAESVKGQIYAFGSIIEATPGEADVLLAVNVPGKRQGDPAIQIFLGEVDTADRNIGEWVQRIKHYISKGQLVAVADVAYANGADPAMIPQLLAAVEVRELCGFAAWNTAGNTLGTVVAQAAMVHLAKMKDVDVNQYFIDEQILYRLLEDYVYQTVVRQKVRAEVKDDAPDLAKRVEEKFLGEVASFIKKTSYEKDYNGLIGKVFLPWNRTFEIGFELELKQKIGR</sequence>
<evidence type="ECO:0000313" key="2">
    <source>
        <dbReference type="Proteomes" id="UP000077412"/>
    </source>
</evidence>
<dbReference type="AlphaFoldDB" id="A0A1B1Z8P8"/>
<dbReference type="RefSeq" id="WP_066293121.1">
    <property type="nucleotide sequence ID" value="NZ_CP016761.1"/>
</dbReference>
<proteinExistence type="predicted"/>
<name>A0A1B1Z8P8_9BACL</name>
<dbReference type="KEGG" id="far:ABE41_017435"/>
<dbReference type="Pfam" id="PF13552">
    <property type="entry name" value="DUF4127"/>
    <property type="match status" value="1"/>
</dbReference>
<dbReference type="Proteomes" id="UP000077412">
    <property type="component" value="Chromosome"/>
</dbReference>